<protein>
    <recommendedName>
        <fullName evidence="4">BZIP domain-containing protein</fullName>
    </recommendedName>
</protein>
<reference evidence="2 3" key="1">
    <citation type="submission" date="2019-06" db="EMBL/GenBank/DDBJ databases">
        <title>A chromosomal-level reference genome of Carpinus fangiana (Coryloideae, Betulaceae).</title>
        <authorList>
            <person name="Yang X."/>
            <person name="Wang Z."/>
            <person name="Zhang L."/>
            <person name="Hao G."/>
            <person name="Liu J."/>
            <person name="Yang Y."/>
        </authorList>
    </citation>
    <scope>NUCLEOTIDE SEQUENCE [LARGE SCALE GENOMIC DNA]</scope>
    <source>
        <strain evidence="2">Cfa_2016G</strain>
        <tissue evidence="2">Leaf</tissue>
    </source>
</reference>
<feature type="compositionally biased region" description="Basic and acidic residues" evidence="1">
    <location>
        <begin position="27"/>
        <end position="50"/>
    </location>
</feature>
<evidence type="ECO:0000313" key="2">
    <source>
        <dbReference type="EMBL" id="KAB8748975.1"/>
    </source>
</evidence>
<keyword evidence="3" id="KW-1185">Reference proteome</keyword>
<name>A0A5N6L582_9ROSI</name>
<dbReference type="Proteomes" id="UP000327013">
    <property type="component" value="Unassembled WGS sequence"/>
</dbReference>
<sequence length="565" mass="61834">MKMANTDIASGGAGGPRRRARLSSQSSEDKKPRGRPRVEPQDETAADRRRTQIRLAQRAYRLRKETTISSLKDRTTELTNIVNDMHAALSKFSGMACAEGLESMSNCIFTELQETEHIFRLLKERAIACCEDVPDTPEKLKAESDASLDSASDGQSPSKKLKRSLPEDIIARGPTISTTIERGVPSVWGYEMIYDGKGSFAEQKPDTPMPFDNGDTQNLANFWAEIPGAGPMDVDLQTPRPNFSSSEELFSITNFLAGPTPDRSLRSPTSLAWQETSFSRQLHRRTLEAGVLLIQQQLLKPEIFNKKFQMCLPFGNSDQILSKIKNTLSRDASEPLDWDDHPMRHLGGAGTHFSRRGDSGSVSPASQIMQGQAIGALGPNVLAELMNSANESNSNGSKLSIAGFEGEWFDAQDVQGYLERKGIKFEPGSNFAVIESSSEASNDCKGSPMTSTLDSLDFFSIDHRGSGKRSRNSSMDAASKPQIGPLSDWDGTSQDPLGPPTQIRIGSEGTQGISPGKGPDNKRVVIDVSNLVKELVKRATCLGRTPGYRRRDVDKAFQRSLDICA</sequence>
<dbReference type="Gene3D" id="1.20.5.170">
    <property type="match status" value="1"/>
</dbReference>
<dbReference type="PANTHER" id="PTHR40618">
    <property type="entry name" value="B-ZIP TRANSCRIPTION FACTOR (EUROFUNG)-RELATED"/>
    <property type="match status" value="1"/>
</dbReference>
<comment type="caution">
    <text evidence="2">The sequence shown here is derived from an EMBL/GenBank/DDBJ whole genome shotgun (WGS) entry which is preliminary data.</text>
</comment>
<dbReference type="InterPro" id="IPR046347">
    <property type="entry name" value="bZIP_sf"/>
</dbReference>
<dbReference type="GO" id="GO:0003700">
    <property type="term" value="F:DNA-binding transcription factor activity"/>
    <property type="evidence" value="ECO:0007669"/>
    <property type="project" value="InterPro"/>
</dbReference>
<evidence type="ECO:0008006" key="4">
    <source>
        <dbReference type="Google" id="ProtNLM"/>
    </source>
</evidence>
<evidence type="ECO:0000256" key="1">
    <source>
        <dbReference type="SAM" id="MobiDB-lite"/>
    </source>
</evidence>
<dbReference type="EMBL" id="VIBQ01000098">
    <property type="protein sequence ID" value="KAB8748975.1"/>
    <property type="molecule type" value="Genomic_DNA"/>
</dbReference>
<dbReference type="PANTHER" id="PTHR40618:SF1">
    <property type="entry name" value="B-ZIP TRANSCRIPTION FACTOR (EUROFUNG)"/>
    <property type="match status" value="1"/>
</dbReference>
<dbReference type="AlphaFoldDB" id="A0A5N6L582"/>
<feature type="region of interest" description="Disordered" evidence="1">
    <location>
        <begin position="464"/>
        <end position="522"/>
    </location>
</feature>
<dbReference type="SUPFAM" id="SSF57959">
    <property type="entry name" value="Leucine zipper domain"/>
    <property type="match status" value="1"/>
</dbReference>
<feature type="region of interest" description="Disordered" evidence="1">
    <location>
        <begin position="1"/>
        <end position="50"/>
    </location>
</feature>
<organism evidence="2 3">
    <name type="scientific">Carpinus fangiana</name>
    <dbReference type="NCBI Taxonomy" id="176857"/>
    <lineage>
        <taxon>Eukaryota</taxon>
        <taxon>Viridiplantae</taxon>
        <taxon>Streptophyta</taxon>
        <taxon>Embryophyta</taxon>
        <taxon>Tracheophyta</taxon>
        <taxon>Spermatophyta</taxon>
        <taxon>Magnoliopsida</taxon>
        <taxon>eudicotyledons</taxon>
        <taxon>Gunneridae</taxon>
        <taxon>Pentapetalae</taxon>
        <taxon>rosids</taxon>
        <taxon>fabids</taxon>
        <taxon>Fagales</taxon>
        <taxon>Betulaceae</taxon>
        <taxon>Carpinus</taxon>
    </lineage>
</organism>
<feature type="region of interest" description="Disordered" evidence="1">
    <location>
        <begin position="141"/>
        <end position="166"/>
    </location>
</feature>
<dbReference type="CDD" id="cd14688">
    <property type="entry name" value="bZIP_YAP"/>
    <property type="match status" value="1"/>
</dbReference>
<dbReference type="OrthoDB" id="3555317at2759"/>
<evidence type="ECO:0000313" key="3">
    <source>
        <dbReference type="Proteomes" id="UP000327013"/>
    </source>
</evidence>
<proteinExistence type="predicted"/>
<gene>
    <name evidence="2" type="ORF">FH972_026526</name>
</gene>
<accession>A0A5N6L582</accession>